<sequence>MLPQPSLQALLDSNIAPSPSEAVLIEEALTRLIEEVNTRRTRLRAVEHEIHRHQAVLSPVRRLPPELVGEVFLLLTPTAPNHEERDKLLELTTVCNLWRKAALLTHRLWNGLSIDASIPSGAYDKILFWFKRAGSLPKSLHYKAGSHPCRCGDEYATECCATRPLLIRLLSEGPQLACLDFNLTSLTCLGNAIHSISTHNHVTSIEKRPWDNIQTLRLRFGTSEYRQNWHDPPDMERSILSQLPPVQSFHIELPSSRSALTHTENSRTMTLSSTTEFVRRLVAFTIKWDHAGGRLFDILRNCVNVEDLTIDLGQIPLVNDHRPDRRSLSTTPVLIPKATTLRLRHSSTDILEHLQTPSLTHLDLGLNGDVKEREQCIDVVSDFLLRSGVMNNIRYLRMHYVPVYSVDLRGLFSSLKGLEHLTLDNVDFEGLLFTPPAGTDLPSLRTLDMINIPRHYNIALDLFLLQLRKDHLSCNVTVVYAQSPTTLITEDQWYQSSFSRLLQTRGTPPRIILRVFPTRAMPSSYEDCDSD</sequence>
<protein>
    <recommendedName>
        <fullName evidence="3">F-box domain-containing protein</fullName>
    </recommendedName>
</protein>
<dbReference type="SUPFAM" id="SSF52047">
    <property type="entry name" value="RNI-like"/>
    <property type="match status" value="1"/>
</dbReference>
<evidence type="ECO:0000313" key="1">
    <source>
        <dbReference type="EMBL" id="KAF6745000.1"/>
    </source>
</evidence>
<evidence type="ECO:0000313" key="2">
    <source>
        <dbReference type="Proteomes" id="UP000521943"/>
    </source>
</evidence>
<evidence type="ECO:0008006" key="3">
    <source>
        <dbReference type="Google" id="ProtNLM"/>
    </source>
</evidence>
<accession>A0A8H6HEL8</accession>
<gene>
    <name evidence="1" type="ORF">DFP72DRAFT_1077900</name>
</gene>
<dbReference type="EMBL" id="JACGCI010000111">
    <property type="protein sequence ID" value="KAF6745000.1"/>
    <property type="molecule type" value="Genomic_DNA"/>
</dbReference>
<dbReference type="AlphaFoldDB" id="A0A8H6HEL8"/>
<dbReference type="Gene3D" id="3.80.10.10">
    <property type="entry name" value="Ribonuclease Inhibitor"/>
    <property type="match status" value="1"/>
</dbReference>
<dbReference type="Proteomes" id="UP000521943">
    <property type="component" value="Unassembled WGS sequence"/>
</dbReference>
<dbReference type="OrthoDB" id="3365698at2759"/>
<dbReference type="InterPro" id="IPR032675">
    <property type="entry name" value="LRR_dom_sf"/>
</dbReference>
<organism evidence="1 2">
    <name type="scientific">Ephemerocybe angulata</name>
    <dbReference type="NCBI Taxonomy" id="980116"/>
    <lineage>
        <taxon>Eukaryota</taxon>
        <taxon>Fungi</taxon>
        <taxon>Dikarya</taxon>
        <taxon>Basidiomycota</taxon>
        <taxon>Agaricomycotina</taxon>
        <taxon>Agaricomycetes</taxon>
        <taxon>Agaricomycetidae</taxon>
        <taxon>Agaricales</taxon>
        <taxon>Agaricineae</taxon>
        <taxon>Psathyrellaceae</taxon>
        <taxon>Ephemerocybe</taxon>
    </lineage>
</organism>
<comment type="caution">
    <text evidence="1">The sequence shown here is derived from an EMBL/GenBank/DDBJ whole genome shotgun (WGS) entry which is preliminary data.</text>
</comment>
<name>A0A8H6HEL8_9AGAR</name>
<keyword evidence="2" id="KW-1185">Reference proteome</keyword>
<proteinExistence type="predicted"/>
<reference evidence="1 2" key="1">
    <citation type="submission" date="2020-07" db="EMBL/GenBank/DDBJ databases">
        <title>Comparative genomics of pyrophilous fungi reveals a link between fire events and developmental genes.</title>
        <authorList>
            <consortium name="DOE Joint Genome Institute"/>
            <person name="Steindorff A.S."/>
            <person name="Carver A."/>
            <person name="Calhoun S."/>
            <person name="Stillman K."/>
            <person name="Liu H."/>
            <person name="Lipzen A."/>
            <person name="Pangilinan J."/>
            <person name="Labutti K."/>
            <person name="Bruns T.D."/>
            <person name="Grigoriev I.V."/>
        </authorList>
    </citation>
    <scope>NUCLEOTIDE SEQUENCE [LARGE SCALE GENOMIC DNA]</scope>
    <source>
        <strain evidence="1 2">CBS 144469</strain>
    </source>
</reference>